<feature type="zinc finger region" description="C3H1-type" evidence="5">
    <location>
        <begin position="325"/>
        <end position="353"/>
    </location>
</feature>
<evidence type="ECO:0000256" key="5">
    <source>
        <dbReference type="PROSITE-ProRule" id="PRU00723"/>
    </source>
</evidence>
<feature type="compositionally biased region" description="Polar residues" evidence="6">
    <location>
        <begin position="212"/>
        <end position="234"/>
    </location>
</feature>
<name>A0ABD3PH95_9STRA</name>
<feature type="region of interest" description="Disordered" evidence="6">
    <location>
        <begin position="858"/>
        <end position="877"/>
    </location>
</feature>
<dbReference type="GO" id="GO:0051252">
    <property type="term" value="P:regulation of RNA metabolic process"/>
    <property type="evidence" value="ECO:0007669"/>
    <property type="project" value="UniProtKB-ARBA"/>
</dbReference>
<evidence type="ECO:0000313" key="8">
    <source>
        <dbReference type="EMBL" id="KAL3786666.1"/>
    </source>
</evidence>
<dbReference type="AlphaFoldDB" id="A0ABD3PH95"/>
<evidence type="ECO:0000256" key="1">
    <source>
        <dbReference type="ARBA" id="ARBA00022723"/>
    </source>
</evidence>
<dbReference type="PROSITE" id="PS50103">
    <property type="entry name" value="ZF_C3H1"/>
    <property type="match status" value="2"/>
</dbReference>
<dbReference type="GO" id="GO:0010468">
    <property type="term" value="P:regulation of gene expression"/>
    <property type="evidence" value="ECO:0007669"/>
    <property type="project" value="UniProtKB-ARBA"/>
</dbReference>
<keyword evidence="4 5" id="KW-0862">Zinc</keyword>
<dbReference type="FunFam" id="4.10.1000.10:FF:000003">
    <property type="entry name" value="Zinc finger CCCH domain-containing protein"/>
    <property type="match status" value="1"/>
</dbReference>
<dbReference type="InterPro" id="IPR000571">
    <property type="entry name" value="Znf_CCCH"/>
</dbReference>
<dbReference type="Pfam" id="PF00642">
    <property type="entry name" value="zf-CCCH"/>
    <property type="match status" value="1"/>
</dbReference>
<evidence type="ECO:0000256" key="4">
    <source>
        <dbReference type="ARBA" id="ARBA00022833"/>
    </source>
</evidence>
<feature type="domain" description="C3H1-type" evidence="7">
    <location>
        <begin position="325"/>
        <end position="353"/>
    </location>
</feature>
<keyword evidence="9" id="KW-1185">Reference proteome</keyword>
<feature type="region of interest" description="Disordered" evidence="6">
    <location>
        <begin position="1"/>
        <end position="70"/>
    </location>
</feature>
<dbReference type="PANTHER" id="PTHR12547">
    <property type="entry name" value="CCCH ZINC FINGER/TIS11-RELATED"/>
    <property type="match status" value="1"/>
</dbReference>
<keyword evidence="1 5" id="KW-0479">Metal-binding</keyword>
<protein>
    <recommendedName>
        <fullName evidence="7">C3H1-type domain-containing protein</fullName>
    </recommendedName>
</protein>
<dbReference type="Gene3D" id="4.10.1000.10">
    <property type="entry name" value="Zinc finger, CCCH-type"/>
    <property type="match status" value="1"/>
</dbReference>
<evidence type="ECO:0000313" key="9">
    <source>
        <dbReference type="Proteomes" id="UP001530315"/>
    </source>
</evidence>
<dbReference type="Proteomes" id="UP001530315">
    <property type="component" value="Unassembled WGS sequence"/>
</dbReference>
<feature type="region of interest" description="Disordered" evidence="6">
    <location>
        <begin position="185"/>
        <end position="235"/>
    </location>
</feature>
<proteinExistence type="predicted"/>
<gene>
    <name evidence="8" type="ORF">ACHAW5_000668</name>
</gene>
<evidence type="ECO:0000256" key="6">
    <source>
        <dbReference type="SAM" id="MobiDB-lite"/>
    </source>
</evidence>
<dbReference type="PANTHER" id="PTHR12547:SF18">
    <property type="entry name" value="PROTEIN TIS11"/>
    <property type="match status" value="1"/>
</dbReference>
<evidence type="ECO:0000256" key="3">
    <source>
        <dbReference type="ARBA" id="ARBA00022771"/>
    </source>
</evidence>
<dbReference type="InterPro" id="IPR036855">
    <property type="entry name" value="Znf_CCCH_sf"/>
</dbReference>
<feature type="region of interest" description="Disordered" evidence="6">
    <location>
        <begin position="295"/>
        <end position="319"/>
    </location>
</feature>
<sequence length="877" mass="99030">MSWSSPGPKDCRGSPERSSADTSNIDDRIESRFQQFRPANIQPTPHILHNITPRDEGEPIASGRSDSPHQSRLIGYTAASLTDHRSPSQSYPAGQLMHSFLQSYSPPVTILIDSQYESSPVSSIGQRTHASLSLSQWSTSQSQISSLPSSQGCSPRHGSQVWSAPLGPLQMTYTQRAHLQRRRILSSVSCQPPNSYDDRSPYGSIGLRSHASLDSPQRPTSQSQNPFLPSSQGHYLQHDHHARSNHLIPSQMPYTRVDHPQRPWSQSSLPSVTALGLDDSNICTVTRDTSVVISPTSDQSMASDTQDNQNPVPQNLRGDPFRSAKVKTELCRFFNSSKGCVFGDKCNYAHGEHELKFNKLADLEVAGLVDVEIFRTHVCFTWVATGACPFDQRCTRLHDPRVAGIQPAWLPHAEVMVSCTKNGRQVDNLYHQQYSSLYSCSPIYGFAPKTKWKSDKTSTDLAWKELYAFCCNLDINQLSQDSSWQVAKNTEIHRLAMVLMMRKSQKARHYEYLPSHNFYGELCMVLQTSYFILEVIESFHEIKRYRVVEISEGEAKGDGVIIAREIAFGPVADASVRPVSTWFNIKPEDIAPCTRQQARRHKRSRHRIRAKRNLESHTEEAIIADSFPIPPFTCHQPVDDAAFDLVTGIQLHRYRVLKYFSSGPDKLELQSLAWEEERLQKSFESQRRFWMTWTWPKRIGSCQIDNNTDVPIINGTYNFVTYGDPGYGEDAIFFGSDQQDISTDLHVVSKQAKLATSFVWKSFVVNLQLLSGHGAVDLLKDEVMSTHEPIIPSIHRIPTLRELSLEQPANRDSSRVIPMLTPQLCTSPRVITTLDVLIQDWKLIQHQYEDNSSYHLTEATQGEDDPSDSAQLMPKSY</sequence>
<reference evidence="8 9" key="1">
    <citation type="submission" date="2024-10" db="EMBL/GenBank/DDBJ databases">
        <title>Updated reference genomes for cyclostephanoid diatoms.</title>
        <authorList>
            <person name="Roberts W.R."/>
            <person name="Alverson A.J."/>
        </authorList>
    </citation>
    <scope>NUCLEOTIDE SEQUENCE [LARGE SCALE GENOMIC DNA]</scope>
    <source>
        <strain evidence="8 9">AJA276-08</strain>
    </source>
</reference>
<dbReference type="SUPFAM" id="SSF90229">
    <property type="entry name" value="CCCH zinc finger"/>
    <property type="match status" value="2"/>
</dbReference>
<feature type="domain" description="C3H1-type" evidence="7">
    <location>
        <begin position="373"/>
        <end position="401"/>
    </location>
</feature>
<accession>A0ABD3PH95</accession>
<dbReference type="InterPro" id="IPR045877">
    <property type="entry name" value="ZFP36-like"/>
</dbReference>
<feature type="compositionally biased region" description="Basic and acidic residues" evidence="6">
    <location>
        <begin position="9"/>
        <end position="31"/>
    </location>
</feature>
<keyword evidence="3 5" id="KW-0863">Zinc-finger</keyword>
<keyword evidence="2" id="KW-0677">Repeat</keyword>
<organism evidence="8 9">
    <name type="scientific">Stephanodiscus triporus</name>
    <dbReference type="NCBI Taxonomy" id="2934178"/>
    <lineage>
        <taxon>Eukaryota</taxon>
        <taxon>Sar</taxon>
        <taxon>Stramenopiles</taxon>
        <taxon>Ochrophyta</taxon>
        <taxon>Bacillariophyta</taxon>
        <taxon>Coscinodiscophyceae</taxon>
        <taxon>Thalassiosirophycidae</taxon>
        <taxon>Stephanodiscales</taxon>
        <taxon>Stephanodiscaceae</taxon>
        <taxon>Stephanodiscus</taxon>
    </lineage>
</organism>
<evidence type="ECO:0000256" key="2">
    <source>
        <dbReference type="ARBA" id="ARBA00022737"/>
    </source>
</evidence>
<feature type="zinc finger region" description="C3H1-type" evidence="5">
    <location>
        <begin position="373"/>
        <end position="401"/>
    </location>
</feature>
<feature type="compositionally biased region" description="Polar residues" evidence="6">
    <location>
        <begin position="295"/>
        <end position="313"/>
    </location>
</feature>
<dbReference type="EMBL" id="JALLAZ020000815">
    <property type="protein sequence ID" value="KAL3786666.1"/>
    <property type="molecule type" value="Genomic_DNA"/>
</dbReference>
<dbReference type="GO" id="GO:0008270">
    <property type="term" value="F:zinc ion binding"/>
    <property type="evidence" value="ECO:0007669"/>
    <property type="project" value="UniProtKB-KW"/>
</dbReference>
<dbReference type="SMART" id="SM00356">
    <property type="entry name" value="ZnF_C3H1"/>
    <property type="match status" value="2"/>
</dbReference>
<comment type="caution">
    <text evidence="8">The sequence shown here is derived from an EMBL/GenBank/DDBJ whole genome shotgun (WGS) entry which is preliminary data.</text>
</comment>
<evidence type="ECO:0000259" key="7">
    <source>
        <dbReference type="PROSITE" id="PS50103"/>
    </source>
</evidence>